<evidence type="ECO:0000256" key="5">
    <source>
        <dbReference type="ARBA" id="ARBA00022741"/>
    </source>
</evidence>
<evidence type="ECO:0000313" key="13">
    <source>
        <dbReference type="Proteomes" id="UP000245708"/>
    </source>
</evidence>
<evidence type="ECO:0000256" key="7">
    <source>
        <dbReference type="ARBA" id="ARBA00022967"/>
    </source>
</evidence>
<dbReference type="PANTHER" id="PTHR42781:SF1">
    <property type="entry name" value="THIAMINE IMPORT ATP-BINDING PROTEIN THIQ"/>
    <property type="match status" value="1"/>
</dbReference>
<evidence type="ECO:0000256" key="10">
    <source>
        <dbReference type="ARBA" id="ARBA00023136"/>
    </source>
</evidence>
<evidence type="ECO:0000256" key="6">
    <source>
        <dbReference type="ARBA" id="ARBA00022840"/>
    </source>
</evidence>
<dbReference type="SUPFAM" id="SSF50331">
    <property type="entry name" value="MOP-like"/>
    <property type="match status" value="1"/>
</dbReference>
<accession>A0A316GNA1</accession>
<dbReference type="GO" id="GO:0043190">
    <property type="term" value="C:ATP-binding cassette (ABC) transporter complex"/>
    <property type="evidence" value="ECO:0007669"/>
    <property type="project" value="InterPro"/>
</dbReference>
<keyword evidence="3" id="KW-0410">Iron transport</keyword>
<keyword evidence="4" id="KW-0997">Cell inner membrane</keyword>
<name>A0A316GNA1_9RHOB</name>
<dbReference type="OrthoDB" id="9802264at2"/>
<evidence type="ECO:0000256" key="1">
    <source>
        <dbReference type="ARBA" id="ARBA00022448"/>
    </source>
</evidence>
<dbReference type="InterPro" id="IPR017871">
    <property type="entry name" value="ABC_transporter-like_CS"/>
</dbReference>
<feature type="domain" description="ABC transporter" evidence="11">
    <location>
        <begin position="2"/>
        <end position="234"/>
    </location>
</feature>
<evidence type="ECO:0000259" key="11">
    <source>
        <dbReference type="PROSITE" id="PS50893"/>
    </source>
</evidence>
<dbReference type="InterPro" id="IPR003593">
    <property type="entry name" value="AAA+_ATPase"/>
</dbReference>
<keyword evidence="7" id="KW-1278">Translocase</keyword>
<dbReference type="FunFam" id="3.40.50.300:FF:000425">
    <property type="entry name" value="Probable ABC transporter, ATP-binding subunit"/>
    <property type="match status" value="1"/>
</dbReference>
<dbReference type="RefSeq" id="WP_109666381.1">
    <property type="nucleotide sequence ID" value="NZ_QGGW01000002.1"/>
</dbReference>
<comment type="caution">
    <text evidence="12">The sequence shown here is derived from an EMBL/GenBank/DDBJ whole genome shotgun (WGS) entry which is preliminary data.</text>
</comment>
<dbReference type="CDD" id="cd03259">
    <property type="entry name" value="ABC_Carb_Solutes_like"/>
    <property type="match status" value="1"/>
</dbReference>
<dbReference type="Gene3D" id="3.40.50.300">
    <property type="entry name" value="P-loop containing nucleotide triphosphate hydrolases"/>
    <property type="match status" value="1"/>
</dbReference>
<dbReference type="EMBL" id="QGGW01000002">
    <property type="protein sequence ID" value="PWK61440.1"/>
    <property type="molecule type" value="Genomic_DNA"/>
</dbReference>
<evidence type="ECO:0000256" key="4">
    <source>
        <dbReference type="ARBA" id="ARBA00022519"/>
    </source>
</evidence>
<dbReference type="Pfam" id="PF00005">
    <property type="entry name" value="ABC_tran"/>
    <property type="match status" value="1"/>
</dbReference>
<dbReference type="InterPro" id="IPR013611">
    <property type="entry name" value="Transp-assoc_OB_typ2"/>
</dbReference>
<dbReference type="PANTHER" id="PTHR42781">
    <property type="entry name" value="SPERMIDINE/PUTRESCINE IMPORT ATP-BINDING PROTEIN POTA"/>
    <property type="match status" value="1"/>
</dbReference>
<dbReference type="GO" id="GO:0015697">
    <property type="term" value="P:quaternary ammonium group transport"/>
    <property type="evidence" value="ECO:0007669"/>
    <property type="project" value="UniProtKB-ARBA"/>
</dbReference>
<dbReference type="Proteomes" id="UP000245708">
    <property type="component" value="Unassembled WGS sequence"/>
</dbReference>
<evidence type="ECO:0000256" key="2">
    <source>
        <dbReference type="ARBA" id="ARBA00022475"/>
    </source>
</evidence>
<keyword evidence="13" id="KW-1185">Reference proteome</keyword>
<dbReference type="AlphaFoldDB" id="A0A316GNA1"/>
<keyword evidence="1" id="KW-0813">Transport</keyword>
<reference evidence="12 13" key="1">
    <citation type="submission" date="2018-05" db="EMBL/GenBank/DDBJ databases">
        <title>Genomic Encyclopedia of Type Strains, Phase IV (KMG-IV): sequencing the most valuable type-strain genomes for metagenomic binning, comparative biology and taxonomic classification.</title>
        <authorList>
            <person name="Goeker M."/>
        </authorList>
    </citation>
    <scope>NUCLEOTIDE SEQUENCE [LARGE SCALE GENOMIC DNA]</scope>
    <source>
        <strain evidence="12 13">DSM 16097</strain>
    </source>
</reference>
<sequence length="359" mass="38993">MLTLDALSRNFNGQTVLNAVSLDVPQGQVACIVGPSGCGKSTILRLVAGLDVPDGGRIVLAGTEISRPGWAVEARKRRLNMVFQDYALWPHMRVAQIVGYGLRHLTRAERDARVTALLDQMQISALADRLPSQISGGQQQRVAIARALATDPDVLLLDEPLSNLDVQLRLDMRMEFADLFARVGKTVLYVTHDPLEACSFADLLVVMRAGEIEQSGAPQDLFARPRSAWIATLAGYDTRMAGHLIPSPDPAEIVVVIADQPVTLPRSALACEAQPGTSVTVMLHPGSIRLEPTPGAMGENRLQGRVRRCLFEGRDWRVTLGLGSAADATLSLMSPRRLAEGEQVEILFPPEAAVVFRRD</sequence>
<dbReference type="InterPro" id="IPR050093">
    <property type="entry name" value="ABC_SmlMolc_Importer"/>
</dbReference>
<protein>
    <submittedName>
        <fullName evidence="12">Iron(III) transport system ATP-binding protein/putative spermidine/putrescine transport system ATP-binding protein</fullName>
    </submittedName>
</protein>
<keyword evidence="6 12" id="KW-0067">ATP-binding</keyword>
<dbReference type="PROSITE" id="PS00211">
    <property type="entry name" value="ABC_TRANSPORTER_1"/>
    <property type="match status" value="1"/>
</dbReference>
<proteinExistence type="predicted"/>
<evidence type="ECO:0000313" key="12">
    <source>
        <dbReference type="EMBL" id="PWK61440.1"/>
    </source>
</evidence>
<keyword evidence="2" id="KW-1003">Cell membrane</keyword>
<dbReference type="GO" id="GO:0015408">
    <property type="term" value="F:ABC-type ferric iron transporter activity"/>
    <property type="evidence" value="ECO:0007669"/>
    <property type="project" value="InterPro"/>
</dbReference>
<dbReference type="Pfam" id="PF08402">
    <property type="entry name" value="TOBE_2"/>
    <property type="match status" value="1"/>
</dbReference>
<evidence type="ECO:0000256" key="9">
    <source>
        <dbReference type="ARBA" id="ARBA00023065"/>
    </source>
</evidence>
<evidence type="ECO:0000256" key="8">
    <source>
        <dbReference type="ARBA" id="ARBA00023004"/>
    </source>
</evidence>
<dbReference type="GO" id="GO:0005524">
    <property type="term" value="F:ATP binding"/>
    <property type="evidence" value="ECO:0007669"/>
    <property type="project" value="UniProtKB-KW"/>
</dbReference>
<keyword evidence="8" id="KW-0408">Iron</keyword>
<dbReference type="GO" id="GO:0016887">
    <property type="term" value="F:ATP hydrolysis activity"/>
    <property type="evidence" value="ECO:0007669"/>
    <property type="project" value="InterPro"/>
</dbReference>
<dbReference type="SMART" id="SM00382">
    <property type="entry name" value="AAA"/>
    <property type="match status" value="1"/>
</dbReference>
<keyword evidence="9" id="KW-0406">Ion transport</keyword>
<dbReference type="SUPFAM" id="SSF52540">
    <property type="entry name" value="P-loop containing nucleoside triphosphate hydrolases"/>
    <property type="match status" value="1"/>
</dbReference>
<gene>
    <name evidence="12" type="ORF">C7455_102128</name>
</gene>
<organism evidence="12 13">
    <name type="scientific">Roseicyclus mahoneyensis</name>
    <dbReference type="NCBI Taxonomy" id="164332"/>
    <lineage>
        <taxon>Bacteria</taxon>
        <taxon>Pseudomonadati</taxon>
        <taxon>Pseudomonadota</taxon>
        <taxon>Alphaproteobacteria</taxon>
        <taxon>Rhodobacterales</taxon>
        <taxon>Roseobacteraceae</taxon>
        <taxon>Roseicyclus</taxon>
    </lineage>
</organism>
<dbReference type="InterPro" id="IPR027417">
    <property type="entry name" value="P-loop_NTPase"/>
</dbReference>
<dbReference type="PROSITE" id="PS50893">
    <property type="entry name" value="ABC_TRANSPORTER_2"/>
    <property type="match status" value="1"/>
</dbReference>
<dbReference type="InterPro" id="IPR003439">
    <property type="entry name" value="ABC_transporter-like_ATP-bd"/>
</dbReference>
<keyword evidence="10" id="KW-0472">Membrane</keyword>
<keyword evidence="5" id="KW-0547">Nucleotide-binding</keyword>
<dbReference type="InterPro" id="IPR015853">
    <property type="entry name" value="ABC_transpr_FbpC"/>
</dbReference>
<dbReference type="InterPro" id="IPR008995">
    <property type="entry name" value="Mo/tungstate-bd_C_term_dom"/>
</dbReference>
<evidence type="ECO:0000256" key="3">
    <source>
        <dbReference type="ARBA" id="ARBA00022496"/>
    </source>
</evidence>